<dbReference type="Pfam" id="PF00890">
    <property type="entry name" value="FAD_binding_2"/>
    <property type="match status" value="1"/>
</dbReference>
<evidence type="ECO:0000256" key="3">
    <source>
        <dbReference type="ARBA" id="ARBA00008040"/>
    </source>
</evidence>
<dbReference type="PRINTS" id="PR00411">
    <property type="entry name" value="PNDRDTASEI"/>
</dbReference>
<evidence type="ECO:0000256" key="6">
    <source>
        <dbReference type="ARBA" id="ARBA00022630"/>
    </source>
</evidence>
<dbReference type="RefSeq" id="WP_379315830.1">
    <property type="nucleotide sequence ID" value="NZ_JBHTLM010000001.1"/>
</dbReference>
<reference evidence="12" key="1">
    <citation type="journal article" date="2019" name="Int. J. Syst. Evol. Microbiol.">
        <title>The Global Catalogue of Microorganisms (GCM) 10K type strain sequencing project: providing services to taxonomists for standard genome sequencing and annotation.</title>
        <authorList>
            <consortium name="The Broad Institute Genomics Platform"/>
            <consortium name="The Broad Institute Genome Sequencing Center for Infectious Disease"/>
            <person name="Wu L."/>
            <person name="Ma J."/>
        </authorList>
    </citation>
    <scope>NUCLEOTIDE SEQUENCE [LARGE SCALE GENOMIC DNA]</scope>
    <source>
        <strain evidence="12">CCUG 59189</strain>
    </source>
</reference>
<dbReference type="Proteomes" id="UP001597262">
    <property type="component" value="Unassembled WGS sequence"/>
</dbReference>
<comment type="caution">
    <text evidence="11">The sequence shown here is derived from an EMBL/GenBank/DDBJ whole genome shotgun (WGS) entry which is preliminary data.</text>
</comment>
<dbReference type="InterPro" id="IPR007329">
    <property type="entry name" value="FMN-bd"/>
</dbReference>
<evidence type="ECO:0000256" key="2">
    <source>
        <dbReference type="ARBA" id="ARBA00001974"/>
    </source>
</evidence>
<protein>
    <recommendedName>
        <fullName evidence="5">Urocanate reductase</fullName>
        <ecNumber evidence="4">1.3.99.33</ecNumber>
    </recommendedName>
</protein>
<dbReference type="InterPro" id="IPR036188">
    <property type="entry name" value="FAD/NAD-bd_sf"/>
</dbReference>
<comment type="catalytic activity">
    <reaction evidence="9">
        <text>dihydrourocanate + A = urocanate + AH2</text>
        <dbReference type="Rhea" id="RHEA:36059"/>
        <dbReference type="ChEBI" id="CHEBI:13193"/>
        <dbReference type="ChEBI" id="CHEBI:17499"/>
        <dbReference type="ChEBI" id="CHEBI:27247"/>
        <dbReference type="ChEBI" id="CHEBI:72991"/>
        <dbReference type="EC" id="1.3.99.33"/>
    </reaction>
</comment>
<evidence type="ECO:0000313" key="11">
    <source>
        <dbReference type="EMBL" id="MFD1174951.1"/>
    </source>
</evidence>
<evidence type="ECO:0000256" key="7">
    <source>
        <dbReference type="ARBA" id="ARBA00022827"/>
    </source>
</evidence>
<comment type="cofactor">
    <cofactor evidence="1">
        <name>FMN</name>
        <dbReference type="ChEBI" id="CHEBI:58210"/>
    </cofactor>
</comment>
<evidence type="ECO:0000256" key="9">
    <source>
        <dbReference type="ARBA" id="ARBA00049922"/>
    </source>
</evidence>
<dbReference type="InterPro" id="IPR027477">
    <property type="entry name" value="Succ_DH/fumarate_Rdtase_cat_sf"/>
</dbReference>
<evidence type="ECO:0000256" key="4">
    <source>
        <dbReference type="ARBA" id="ARBA00013137"/>
    </source>
</evidence>
<dbReference type="SUPFAM" id="SSF51905">
    <property type="entry name" value="FAD/NAD(P)-binding domain"/>
    <property type="match status" value="1"/>
</dbReference>
<keyword evidence="7" id="KW-0274">FAD</keyword>
<dbReference type="SMART" id="SM00900">
    <property type="entry name" value="FMN_bind"/>
    <property type="match status" value="1"/>
</dbReference>
<gene>
    <name evidence="11" type="ORF">ACFQ3W_01340</name>
</gene>
<comment type="cofactor">
    <cofactor evidence="2">
        <name>FAD</name>
        <dbReference type="ChEBI" id="CHEBI:57692"/>
    </cofactor>
</comment>
<name>A0ABW3RR80_9BACL</name>
<sequence length="637" mass="67199">MKSFLRPLTVGLLGASLILGGAQIGGYAATTYAKSDDLAQASSTKTGTATEKGFGGDVKVTLTVDGSKITNVVIQADKETPGVGGAAAKKLQEQILAKQDVEPDAVAGASHTSAAVIAAAKAALAQTGLKPSDLQKVTTKGQDETASADVVVVGGGTSGTAAALAAAQGGAKVVVIEKTSAMGGLLNYAMGIAGTETSLQKEAGETVTTEYLFNYLEKYNHYRSNAALLKAILEKSGSTIDWLRNNGIGLKLSLGVNQKIHLNSPKTYHLWTNSKEDFAKLHARMQKELGVKVYFNTTGQSLVQDSTGRVTGVKATREDGSTLTVNAKNVILACGGFGGNEEMFKQKTGVNYYNYFGWGNKGEGVKMGWAAGADEIGSGVIQIHLGDLSGSKGIFDNYNGRPTFKVKDLPLFWVNKEGTRFVDEGVVYDNVLWGNAAYSVGGEYYSILDQATVDKLTKEGTNLPGAYQVNGAGLFSKGRYDVNQLKTAPIKDLQADLEIFAKSGVVKTGKTLDDLADVTGMNAAKLKKSVDKYNQAVETKLDTQYYKDMAYLQFKVEKGPFYAIRVSGSTYGSIGGVRVNEDLQAITPEGKVVPGLYAVGNDAGGMYDNTYPDVEGITMAFAMNSGRIAGENASAAK</sequence>
<dbReference type="SUPFAM" id="SSF56425">
    <property type="entry name" value="Succinate dehydrogenase/fumarate reductase flavoprotein, catalytic domain"/>
    <property type="match status" value="1"/>
</dbReference>
<dbReference type="Gene3D" id="3.90.1010.20">
    <property type="match status" value="1"/>
</dbReference>
<evidence type="ECO:0000256" key="1">
    <source>
        <dbReference type="ARBA" id="ARBA00001917"/>
    </source>
</evidence>
<evidence type="ECO:0000256" key="5">
    <source>
        <dbReference type="ARBA" id="ARBA00015872"/>
    </source>
</evidence>
<evidence type="ECO:0000313" key="12">
    <source>
        <dbReference type="Proteomes" id="UP001597262"/>
    </source>
</evidence>
<feature type="domain" description="FMN-binding" evidence="10">
    <location>
        <begin position="53"/>
        <end position="127"/>
    </location>
</feature>
<dbReference type="PANTHER" id="PTHR43400:SF7">
    <property type="entry name" value="FAD-DEPENDENT OXIDOREDUCTASE 2 FAD BINDING DOMAIN-CONTAINING PROTEIN"/>
    <property type="match status" value="1"/>
</dbReference>
<dbReference type="InterPro" id="IPR003953">
    <property type="entry name" value="FAD-dep_OxRdtase_2_FAD-bd"/>
</dbReference>
<keyword evidence="6" id="KW-0285">Flavoprotein</keyword>
<comment type="similarity">
    <text evidence="3">Belongs to the FAD-dependent oxidoreductase 2 family. FRD/SDH subfamily.</text>
</comment>
<keyword evidence="12" id="KW-1185">Reference proteome</keyword>
<proteinExistence type="inferred from homology"/>
<dbReference type="EMBL" id="JBHTLM010000001">
    <property type="protein sequence ID" value="MFD1174951.1"/>
    <property type="molecule type" value="Genomic_DNA"/>
</dbReference>
<accession>A0ABW3RR80</accession>
<keyword evidence="8" id="KW-0560">Oxidoreductase</keyword>
<evidence type="ECO:0000256" key="8">
    <source>
        <dbReference type="ARBA" id="ARBA00023002"/>
    </source>
</evidence>
<dbReference type="Gene3D" id="3.90.700.10">
    <property type="entry name" value="Succinate dehydrogenase/fumarate reductase flavoprotein, catalytic domain"/>
    <property type="match status" value="1"/>
</dbReference>
<dbReference type="Pfam" id="PF04205">
    <property type="entry name" value="FMN_bind"/>
    <property type="match status" value="1"/>
</dbReference>
<evidence type="ECO:0000259" key="10">
    <source>
        <dbReference type="SMART" id="SM00900"/>
    </source>
</evidence>
<dbReference type="InterPro" id="IPR050315">
    <property type="entry name" value="FAD-oxidoreductase_2"/>
</dbReference>
<dbReference type="EC" id="1.3.99.33" evidence="4"/>
<dbReference type="PANTHER" id="PTHR43400">
    <property type="entry name" value="FUMARATE REDUCTASE"/>
    <property type="match status" value="1"/>
</dbReference>
<organism evidence="11 12">
    <name type="scientific">Paenibacillus puldeungensis</name>
    <dbReference type="NCBI Taxonomy" id="696536"/>
    <lineage>
        <taxon>Bacteria</taxon>
        <taxon>Bacillati</taxon>
        <taxon>Bacillota</taxon>
        <taxon>Bacilli</taxon>
        <taxon>Bacillales</taxon>
        <taxon>Paenibacillaceae</taxon>
        <taxon>Paenibacillus</taxon>
    </lineage>
</organism>
<dbReference type="Gene3D" id="3.50.50.60">
    <property type="entry name" value="FAD/NAD(P)-binding domain"/>
    <property type="match status" value="1"/>
</dbReference>